<evidence type="ECO:0000313" key="1">
    <source>
        <dbReference type="EMBL" id="TDD93327.1"/>
    </source>
</evidence>
<dbReference type="AlphaFoldDB" id="A0A4V2YYJ2"/>
<name>A0A4V2YYJ2_9ACTN</name>
<comment type="caution">
    <text evidence="1">The sequence shown here is derived from an EMBL/GenBank/DDBJ whole genome shotgun (WGS) entry which is preliminary data.</text>
</comment>
<evidence type="ECO:0000313" key="2">
    <source>
        <dbReference type="Proteomes" id="UP000294513"/>
    </source>
</evidence>
<accession>A0A4V2YYJ2</accession>
<gene>
    <name evidence="1" type="ORF">E1298_10095</name>
</gene>
<reference evidence="1 2" key="1">
    <citation type="submission" date="2019-03" db="EMBL/GenBank/DDBJ databases">
        <title>Draft genome sequences of novel Actinobacteria.</title>
        <authorList>
            <person name="Sahin N."/>
            <person name="Ay H."/>
            <person name="Saygin H."/>
        </authorList>
    </citation>
    <scope>NUCLEOTIDE SEQUENCE [LARGE SCALE GENOMIC DNA]</scope>
    <source>
        <strain evidence="1 2">H3C3</strain>
    </source>
</reference>
<keyword evidence="2" id="KW-1185">Reference proteome</keyword>
<proteinExistence type="predicted"/>
<dbReference type="EMBL" id="SMKU01000034">
    <property type="protein sequence ID" value="TDD93327.1"/>
    <property type="molecule type" value="Genomic_DNA"/>
</dbReference>
<protein>
    <submittedName>
        <fullName evidence="1">Uncharacterized protein</fullName>
    </submittedName>
</protein>
<dbReference type="OrthoDB" id="3483871at2"/>
<dbReference type="RefSeq" id="WP_131891587.1">
    <property type="nucleotide sequence ID" value="NZ_SMKU01000034.1"/>
</dbReference>
<dbReference type="Proteomes" id="UP000294513">
    <property type="component" value="Unassembled WGS sequence"/>
</dbReference>
<sequence length="285" mass="31207">MDDLGKHWLWLEPDRRQGGTAMTGPANDEEDRRLLDSAKWDMRTALWFAEREGNLSVLPGCPHREVIGSHLSLLKGEDEGQLDRAVTALAGHPEPICVDHSYVEYNLLSLCVALTRFVENGPSADTRAQLWLAESRIRPPRPRELIMRRPTSGDVVRQAVAAVVEVGPYLGAAAVGGVIGNRADASVVAATTRILRAVRERWRQRTGSVESAPLSQDEAVDAARAVALTQGFTLDHCHVAVAEYNSSSGDWIILLDRVPRDGRVLRVRVPSGDPAQATILIVPRP</sequence>
<organism evidence="1 2">
    <name type="scientific">Actinomadura rubrisoli</name>
    <dbReference type="NCBI Taxonomy" id="2530368"/>
    <lineage>
        <taxon>Bacteria</taxon>
        <taxon>Bacillati</taxon>
        <taxon>Actinomycetota</taxon>
        <taxon>Actinomycetes</taxon>
        <taxon>Streptosporangiales</taxon>
        <taxon>Thermomonosporaceae</taxon>
        <taxon>Actinomadura</taxon>
    </lineage>
</organism>